<dbReference type="PANTHER" id="PTHR30625">
    <property type="entry name" value="PROTEIN TOLQ"/>
    <property type="match status" value="1"/>
</dbReference>
<evidence type="ECO:0000313" key="11">
    <source>
        <dbReference type="EMBL" id="ACL69931.1"/>
    </source>
</evidence>
<keyword evidence="6 9" id="KW-1133">Transmembrane helix</keyword>
<dbReference type="Proteomes" id="UP000000719">
    <property type="component" value="Chromosome"/>
</dbReference>
<dbReference type="RefSeq" id="WP_012636116.1">
    <property type="nucleotide sequence ID" value="NC_011899.1"/>
</dbReference>
<dbReference type="GO" id="GO:0017038">
    <property type="term" value="P:protein import"/>
    <property type="evidence" value="ECO:0007669"/>
    <property type="project" value="TreeGrafter"/>
</dbReference>
<evidence type="ECO:0000256" key="6">
    <source>
        <dbReference type="ARBA" id="ARBA00022989"/>
    </source>
</evidence>
<protein>
    <submittedName>
        <fullName evidence="11">MotA/TolQ/ExbB proton channel</fullName>
    </submittedName>
</protein>
<dbReference type="Pfam" id="PF01618">
    <property type="entry name" value="MotA_ExbB"/>
    <property type="match status" value="1"/>
</dbReference>
<name>B8CXB2_HALOH</name>
<dbReference type="HOGENOM" id="CLU_053325_4_5_9"/>
<evidence type="ECO:0000256" key="4">
    <source>
        <dbReference type="ARBA" id="ARBA00022692"/>
    </source>
</evidence>
<keyword evidence="12" id="KW-1185">Reference proteome</keyword>
<keyword evidence="4 9" id="KW-0812">Transmembrane</keyword>
<feature type="domain" description="MotA/TolQ/ExbB proton channel" evidence="10">
    <location>
        <begin position="74"/>
        <end position="192"/>
    </location>
</feature>
<dbReference type="EMBL" id="CP001098">
    <property type="protein sequence ID" value="ACL69931.1"/>
    <property type="molecule type" value="Genomic_DNA"/>
</dbReference>
<evidence type="ECO:0000313" key="12">
    <source>
        <dbReference type="Proteomes" id="UP000000719"/>
    </source>
</evidence>
<sequence>MNFSQISNFISLGGPMTIPLIIASIFGVAVILEKLIFFARYRDNSFRLIKKIELLVEEGDILTALNELKGERGPNAKLLSTALAHHSEEPGRIKEVLQAVGEDEIKKMEKHLPILDVIATVSPLLGLLGTVMGIISSFNIMGAAAGAANPHQISAGIAEALISTALGLIIAIPTAVFYSYFANKVENKAHEMNLSMIDILEVVGNNRREDNVKNFS</sequence>
<evidence type="ECO:0000256" key="2">
    <source>
        <dbReference type="ARBA" id="ARBA00022448"/>
    </source>
</evidence>
<feature type="transmembrane region" description="Helical" evidence="9">
    <location>
        <begin position="114"/>
        <end position="140"/>
    </location>
</feature>
<gene>
    <name evidence="11" type="ordered locus">Hore_11810</name>
</gene>
<feature type="transmembrane region" description="Helical" evidence="9">
    <location>
        <begin position="160"/>
        <end position="181"/>
    </location>
</feature>
<dbReference type="KEGG" id="hor:Hore_11810"/>
<keyword evidence="5 8" id="KW-0653">Protein transport</keyword>
<evidence type="ECO:0000256" key="1">
    <source>
        <dbReference type="ARBA" id="ARBA00004651"/>
    </source>
</evidence>
<evidence type="ECO:0000259" key="10">
    <source>
        <dbReference type="Pfam" id="PF01618"/>
    </source>
</evidence>
<dbReference type="OrthoDB" id="4045at2"/>
<evidence type="ECO:0000256" key="9">
    <source>
        <dbReference type="SAM" id="Phobius"/>
    </source>
</evidence>
<proteinExistence type="inferred from homology"/>
<feature type="transmembrane region" description="Helical" evidence="9">
    <location>
        <begin position="20"/>
        <end position="41"/>
    </location>
</feature>
<dbReference type="GO" id="GO:0005886">
    <property type="term" value="C:plasma membrane"/>
    <property type="evidence" value="ECO:0007669"/>
    <property type="project" value="UniProtKB-SubCell"/>
</dbReference>
<dbReference type="InterPro" id="IPR002898">
    <property type="entry name" value="MotA_ExbB_proton_chnl"/>
</dbReference>
<organism evidence="11 12">
    <name type="scientific">Halothermothrix orenii (strain H 168 / OCM 544 / DSM 9562)</name>
    <dbReference type="NCBI Taxonomy" id="373903"/>
    <lineage>
        <taxon>Bacteria</taxon>
        <taxon>Bacillati</taxon>
        <taxon>Bacillota</taxon>
        <taxon>Clostridia</taxon>
        <taxon>Halanaerobiales</taxon>
        <taxon>Halothermotrichaceae</taxon>
        <taxon>Halothermothrix</taxon>
    </lineage>
</organism>
<comment type="subcellular location">
    <subcellularLocation>
        <location evidence="1">Cell membrane</location>
        <topology evidence="1">Multi-pass membrane protein</topology>
    </subcellularLocation>
    <subcellularLocation>
        <location evidence="8">Membrane</location>
        <topology evidence="8">Multi-pass membrane protein</topology>
    </subcellularLocation>
</comment>
<comment type="similarity">
    <text evidence="8">Belongs to the exbB/tolQ family.</text>
</comment>
<dbReference type="STRING" id="373903.Hore_11810"/>
<dbReference type="eggNOG" id="COG0811">
    <property type="taxonomic scope" value="Bacteria"/>
</dbReference>
<keyword evidence="7 9" id="KW-0472">Membrane</keyword>
<evidence type="ECO:0000256" key="7">
    <source>
        <dbReference type="ARBA" id="ARBA00023136"/>
    </source>
</evidence>
<reference evidence="11 12" key="1">
    <citation type="journal article" date="2009" name="PLoS ONE">
        <title>Genome analysis of the anaerobic thermohalophilic bacterium Halothermothrix orenii.</title>
        <authorList>
            <person name="Mavromatis K."/>
            <person name="Ivanova N."/>
            <person name="Anderson I."/>
            <person name="Lykidis A."/>
            <person name="Hooper S.D."/>
            <person name="Sun H."/>
            <person name="Kunin V."/>
            <person name="Lapidus A."/>
            <person name="Hugenholtz P."/>
            <person name="Patel B."/>
            <person name="Kyrpides N.C."/>
        </authorList>
    </citation>
    <scope>NUCLEOTIDE SEQUENCE [LARGE SCALE GENOMIC DNA]</scope>
    <source>
        <strain evidence="12">H 168 / OCM 544 / DSM 9562</strain>
    </source>
</reference>
<evidence type="ECO:0000256" key="3">
    <source>
        <dbReference type="ARBA" id="ARBA00022475"/>
    </source>
</evidence>
<dbReference type="PANTHER" id="PTHR30625:SF15">
    <property type="entry name" value="BIOPOLYMER TRANSPORT PROTEIN EXBB"/>
    <property type="match status" value="1"/>
</dbReference>
<keyword evidence="3" id="KW-1003">Cell membrane</keyword>
<evidence type="ECO:0000256" key="8">
    <source>
        <dbReference type="RuleBase" id="RU004057"/>
    </source>
</evidence>
<dbReference type="AlphaFoldDB" id="B8CXB2"/>
<keyword evidence="2 8" id="KW-0813">Transport</keyword>
<accession>B8CXB2</accession>
<dbReference type="InterPro" id="IPR050790">
    <property type="entry name" value="ExbB/TolQ_transport"/>
</dbReference>
<evidence type="ECO:0000256" key="5">
    <source>
        <dbReference type="ARBA" id="ARBA00022927"/>
    </source>
</evidence>